<dbReference type="GO" id="GO:0044874">
    <property type="term" value="P:lipoprotein localization to outer membrane"/>
    <property type="evidence" value="ECO:0007669"/>
    <property type="project" value="TreeGrafter"/>
</dbReference>
<evidence type="ECO:0000256" key="7">
    <source>
        <dbReference type="SAM" id="Phobius"/>
    </source>
</evidence>
<feature type="domain" description="ABC3 transporter permease C-terminal" evidence="8">
    <location>
        <begin position="268"/>
        <end position="392"/>
    </location>
</feature>
<dbReference type="InterPro" id="IPR051447">
    <property type="entry name" value="Lipoprotein-release_system"/>
</dbReference>
<evidence type="ECO:0000259" key="8">
    <source>
        <dbReference type="Pfam" id="PF02687"/>
    </source>
</evidence>
<dbReference type="InterPro" id="IPR003838">
    <property type="entry name" value="ABC3_permease_C"/>
</dbReference>
<evidence type="ECO:0000256" key="2">
    <source>
        <dbReference type="ARBA" id="ARBA00005236"/>
    </source>
</evidence>
<keyword evidence="5 7" id="KW-1133">Transmembrane helix</keyword>
<reference evidence="10 11" key="1">
    <citation type="submission" date="2019-07" db="EMBL/GenBank/DDBJ databases">
        <title>Whole genome shotgun sequence of Deinococcus cellulosilyticus NBRC 106333.</title>
        <authorList>
            <person name="Hosoyama A."/>
            <person name="Uohara A."/>
            <person name="Ohji S."/>
            <person name="Ichikawa N."/>
        </authorList>
    </citation>
    <scope>NUCLEOTIDE SEQUENCE [LARGE SCALE GENOMIC DNA]</scope>
    <source>
        <strain evidence="10 11">NBRC 106333</strain>
    </source>
</reference>
<feature type="transmembrane region" description="Helical" evidence="7">
    <location>
        <begin position="265"/>
        <end position="290"/>
    </location>
</feature>
<protein>
    <submittedName>
        <fullName evidence="10">ABC transporter permease</fullName>
    </submittedName>
</protein>
<keyword evidence="6 7" id="KW-0472">Membrane</keyword>
<feature type="domain" description="MacB-like periplasmic core" evidence="9">
    <location>
        <begin position="33"/>
        <end position="225"/>
    </location>
</feature>
<dbReference type="InterPro" id="IPR025857">
    <property type="entry name" value="MacB_PCD"/>
</dbReference>
<dbReference type="Pfam" id="PF02687">
    <property type="entry name" value="FtsX"/>
    <property type="match status" value="1"/>
</dbReference>
<evidence type="ECO:0000259" key="9">
    <source>
        <dbReference type="Pfam" id="PF12704"/>
    </source>
</evidence>
<dbReference type="PANTHER" id="PTHR30489">
    <property type="entry name" value="LIPOPROTEIN-RELEASING SYSTEM TRANSMEMBRANE PROTEIN LOLE"/>
    <property type="match status" value="1"/>
</dbReference>
<evidence type="ECO:0000313" key="10">
    <source>
        <dbReference type="EMBL" id="GEM45132.1"/>
    </source>
</evidence>
<sequence length="397" mass="43503">MLLSLTSGKLESDMRLILTLALSHLRRRRTQNALTIIGIAVGVMVLVTALSLTNGFTQSLIDATLRTIPHLALITREKEPSKALEAALKKDPNVVAFSSFAADKALITRPATQGLPAGVDFSTLLGVTPQESGILNLRPEEIKLISSLKDDEIVLGEVLSRAIGAFPGDEVRLLNSQYKRAILKVKGTFRSGYILIDQGYAFMSLDAIKKLNPDSPISYRVNLKDPLQARDFGYQIAREFQDYTPQPWQDINATLIEQMALQKRVIGIVVFLIVIVAAFGIANILILSVFEKTQEIAILRAMGTPEKWILQTFMLEGLILGAGGLILGNLLGLAVSYYFKLYPIRLPGDLYFISSLPVQIQAQDFVWVNIVSLATTLLAGFAAASKAARIEPAKVIR</sequence>
<accession>A0A511MX19</accession>
<comment type="caution">
    <text evidence="10">The sequence shown here is derived from an EMBL/GenBank/DDBJ whole genome shotgun (WGS) entry which is preliminary data.</text>
</comment>
<keyword evidence="11" id="KW-1185">Reference proteome</keyword>
<comment type="similarity">
    <text evidence="2">Belongs to the ABC-4 integral membrane protein family. LolC/E subfamily.</text>
</comment>
<name>A0A511MX19_DEIC1</name>
<evidence type="ECO:0000256" key="4">
    <source>
        <dbReference type="ARBA" id="ARBA00022692"/>
    </source>
</evidence>
<organism evidence="10 11">
    <name type="scientific">Deinococcus cellulosilyticus (strain DSM 18568 / NBRC 106333 / KACC 11606 / 5516J-15)</name>
    <dbReference type="NCBI Taxonomy" id="1223518"/>
    <lineage>
        <taxon>Bacteria</taxon>
        <taxon>Thermotogati</taxon>
        <taxon>Deinococcota</taxon>
        <taxon>Deinococci</taxon>
        <taxon>Deinococcales</taxon>
        <taxon>Deinococcaceae</taxon>
        <taxon>Deinococcus</taxon>
    </lineage>
</organism>
<dbReference type="AlphaFoldDB" id="A0A511MX19"/>
<evidence type="ECO:0000256" key="5">
    <source>
        <dbReference type="ARBA" id="ARBA00022989"/>
    </source>
</evidence>
<gene>
    <name evidence="10" type="ORF">DC3_07670</name>
</gene>
<evidence type="ECO:0000256" key="1">
    <source>
        <dbReference type="ARBA" id="ARBA00004651"/>
    </source>
</evidence>
<dbReference type="PANTHER" id="PTHR30489:SF0">
    <property type="entry name" value="LIPOPROTEIN-RELEASING SYSTEM TRANSMEMBRANE PROTEIN LOLE"/>
    <property type="match status" value="1"/>
</dbReference>
<dbReference type="Pfam" id="PF12704">
    <property type="entry name" value="MacB_PCD"/>
    <property type="match status" value="1"/>
</dbReference>
<dbReference type="GO" id="GO:0098797">
    <property type="term" value="C:plasma membrane protein complex"/>
    <property type="evidence" value="ECO:0007669"/>
    <property type="project" value="TreeGrafter"/>
</dbReference>
<feature type="transmembrane region" description="Helical" evidence="7">
    <location>
        <begin position="365"/>
        <end position="384"/>
    </location>
</feature>
<feature type="transmembrane region" description="Helical" evidence="7">
    <location>
        <begin position="317"/>
        <end position="339"/>
    </location>
</feature>
<comment type="subcellular location">
    <subcellularLocation>
        <location evidence="1">Cell membrane</location>
        <topology evidence="1">Multi-pass membrane protein</topology>
    </subcellularLocation>
</comment>
<keyword evidence="3" id="KW-1003">Cell membrane</keyword>
<dbReference type="EMBL" id="BJXB01000002">
    <property type="protein sequence ID" value="GEM45132.1"/>
    <property type="molecule type" value="Genomic_DNA"/>
</dbReference>
<evidence type="ECO:0000256" key="3">
    <source>
        <dbReference type="ARBA" id="ARBA00022475"/>
    </source>
</evidence>
<feature type="transmembrane region" description="Helical" evidence="7">
    <location>
        <begin position="33"/>
        <end position="52"/>
    </location>
</feature>
<dbReference type="Proteomes" id="UP000321306">
    <property type="component" value="Unassembled WGS sequence"/>
</dbReference>
<evidence type="ECO:0000256" key="6">
    <source>
        <dbReference type="ARBA" id="ARBA00023136"/>
    </source>
</evidence>
<proteinExistence type="inferred from homology"/>
<keyword evidence="4 7" id="KW-0812">Transmembrane</keyword>
<evidence type="ECO:0000313" key="11">
    <source>
        <dbReference type="Proteomes" id="UP000321306"/>
    </source>
</evidence>